<dbReference type="SMART" id="SM00042">
    <property type="entry name" value="CUB"/>
    <property type="match status" value="1"/>
</dbReference>
<evidence type="ECO:0000313" key="7">
    <source>
        <dbReference type="Proteomes" id="UP000735302"/>
    </source>
</evidence>
<evidence type="ECO:0000256" key="4">
    <source>
        <dbReference type="SAM" id="SignalP"/>
    </source>
</evidence>
<keyword evidence="2" id="KW-1015">Disulfide bond</keyword>
<keyword evidence="4" id="KW-0732">Signal</keyword>
<keyword evidence="1" id="KW-0677">Repeat</keyword>
<organism evidence="6 7">
    <name type="scientific">Plakobranchus ocellatus</name>
    <dbReference type="NCBI Taxonomy" id="259542"/>
    <lineage>
        <taxon>Eukaryota</taxon>
        <taxon>Metazoa</taxon>
        <taxon>Spiralia</taxon>
        <taxon>Lophotrochozoa</taxon>
        <taxon>Mollusca</taxon>
        <taxon>Gastropoda</taxon>
        <taxon>Heterobranchia</taxon>
        <taxon>Euthyneura</taxon>
        <taxon>Panpulmonata</taxon>
        <taxon>Sacoglossa</taxon>
        <taxon>Placobranchoidea</taxon>
        <taxon>Plakobranchidae</taxon>
        <taxon>Plakobranchus</taxon>
    </lineage>
</organism>
<evidence type="ECO:0000256" key="2">
    <source>
        <dbReference type="ARBA" id="ARBA00023157"/>
    </source>
</evidence>
<accession>A0AAV4BL04</accession>
<feature type="signal peptide" evidence="4">
    <location>
        <begin position="1"/>
        <end position="29"/>
    </location>
</feature>
<reference evidence="6 7" key="1">
    <citation type="journal article" date="2021" name="Elife">
        <title>Chloroplast acquisition without the gene transfer in kleptoplastic sea slugs, Plakobranchus ocellatus.</title>
        <authorList>
            <person name="Maeda T."/>
            <person name="Takahashi S."/>
            <person name="Yoshida T."/>
            <person name="Shimamura S."/>
            <person name="Takaki Y."/>
            <person name="Nagai Y."/>
            <person name="Toyoda A."/>
            <person name="Suzuki Y."/>
            <person name="Arimoto A."/>
            <person name="Ishii H."/>
            <person name="Satoh N."/>
            <person name="Nishiyama T."/>
            <person name="Hasebe M."/>
            <person name="Maruyama T."/>
            <person name="Minagawa J."/>
            <person name="Obokata J."/>
            <person name="Shigenobu S."/>
        </authorList>
    </citation>
    <scope>NUCLEOTIDE SEQUENCE [LARGE SCALE GENOMIC DNA]</scope>
</reference>
<evidence type="ECO:0000313" key="6">
    <source>
        <dbReference type="EMBL" id="GFO19833.1"/>
    </source>
</evidence>
<dbReference type="Pfam" id="PF00431">
    <property type="entry name" value="CUB"/>
    <property type="match status" value="1"/>
</dbReference>
<evidence type="ECO:0000256" key="3">
    <source>
        <dbReference type="PROSITE-ProRule" id="PRU00059"/>
    </source>
</evidence>
<dbReference type="InterPro" id="IPR000859">
    <property type="entry name" value="CUB_dom"/>
</dbReference>
<feature type="domain" description="CUB" evidence="5">
    <location>
        <begin position="32"/>
        <end position="150"/>
    </location>
</feature>
<name>A0AAV4BL04_9GAST</name>
<dbReference type="Gene3D" id="2.60.120.290">
    <property type="entry name" value="Spermadhesin, CUB domain"/>
    <property type="match status" value="1"/>
</dbReference>
<comment type="caution">
    <text evidence="6">The sequence shown here is derived from an EMBL/GenBank/DDBJ whole genome shotgun (WGS) entry which is preliminary data.</text>
</comment>
<dbReference type="PANTHER" id="PTHR24251">
    <property type="entry name" value="OVOCHYMASE-RELATED"/>
    <property type="match status" value="1"/>
</dbReference>
<dbReference type="InterPro" id="IPR035914">
    <property type="entry name" value="Sperma_CUB_dom_sf"/>
</dbReference>
<proteinExistence type="predicted"/>
<dbReference type="FunFam" id="2.60.120.290:FF:000005">
    <property type="entry name" value="Procollagen C-endopeptidase enhancer 1"/>
    <property type="match status" value="1"/>
</dbReference>
<sequence length="155" mass="17172">MYRTRAVIDMSSLICAGLVMILCLPRSGAVQCGGLHVLSLETPEVTISSPGFTNGLYYPDRCQCQWTIIGPEPYVLKVEFSAFSIEESQTCQFDKLIFDGTGSCDFKSPRRHCGDIPPEPITSSGNILCLRFISDSHIRDSGFRLTIKIFGNVLR</sequence>
<feature type="chain" id="PRO_5043539802" evidence="4">
    <location>
        <begin position="30"/>
        <end position="155"/>
    </location>
</feature>
<evidence type="ECO:0000259" key="5">
    <source>
        <dbReference type="PROSITE" id="PS01180"/>
    </source>
</evidence>
<dbReference type="SUPFAM" id="SSF49854">
    <property type="entry name" value="Spermadhesin, CUB domain"/>
    <property type="match status" value="1"/>
</dbReference>
<gene>
    <name evidence="6" type="ORF">PoB_004633800</name>
</gene>
<dbReference type="CDD" id="cd00041">
    <property type="entry name" value="CUB"/>
    <property type="match status" value="1"/>
</dbReference>
<keyword evidence="7" id="KW-1185">Reference proteome</keyword>
<dbReference type="EMBL" id="BLXT01005114">
    <property type="protein sequence ID" value="GFO19833.1"/>
    <property type="molecule type" value="Genomic_DNA"/>
</dbReference>
<comment type="caution">
    <text evidence="3">Lacks conserved residue(s) required for the propagation of feature annotation.</text>
</comment>
<dbReference type="PROSITE" id="PS01180">
    <property type="entry name" value="CUB"/>
    <property type="match status" value="1"/>
</dbReference>
<dbReference type="AlphaFoldDB" id="A0AAV4BL04"/>
<dbReference type="Proteomes" id="UP000735302">
    <property type="component" value="Unassembled WGS sequence"/>
</dbReference>
<protein>
    <submittedName>
        <fullName evidence="6">Procollagen c-endopeptidase enhancer 1</fullName>
    </submittedName>
</protein>
<evidence type="ECO:0000256" key="1">
    <source>
        <dbReference type="ARBA" id="ARBA00022737"/>
    </source>
</evidence>